<dbReference type="EMBL" id="BAABRO010000018">
    <property type="protein sequence ID" value="GAA5510045.1"/>
    <property type="molecule type" value="Genomic_DNA"/>
</dbReference>
<name>A0ABP9VY40_9BACT</name>
<evidence type="ECO:0000313" key="1">
    <source>
        <dbReference type="EMBL" id="GAA5510045.1"/>
    </source>
</evidence>
<evidence type="ECO:0000313" key="2">
    <source>
        <dbReference type="Proteomes" id="UP001416858"/>
    </source>
</evidence>
<accession>A0ABP9VY40</accession>
<comment type="caution">
    <text evidence="1">The sequence shown here is derived from an EMBL/GenBank/DDBJ whole genome shotgun (WGS) entry which is preliminary data.</text>
</comment>
<reference evidence="1 2" key="1">
    <citation type="submission" date="2024-02" db="EMBL/GenBank/DDBJ databases">
        <title>Rhodopirellula caenicola NBRC 110016.</title>
        <authorList>
            <person name="Ichikawa N."/>
            <person name="Katano-Makiyama Y."/>
            <person name="Hidaka K."/>
        </authorList>
    </citation>
    <scope>NUCLEOTIDE SEQUENCE [LARGE SCALE GENOMIC DNA]</scope>
    <source>
        <strain evidence="1 2">NBRC 110016</strain>
    </source>
</reference>
<keyword evidence="2" id="KW-1185">Reference proteome</keyword>
<dbReference type="Proteomes" id="UP001416858">
    <property type="component" value="Unassembled WGS sequence"/>
</dbReference>
<proteinExistence type="predicted"/>
<protein>
    <submittedName>
        <fullName evidence="1">Uncharacterized protein</fullName>
    </submittedName>
</protein>
<sequence length="150" mass="16988">MRINARQWKPNNQMLNIGGILFDHYEGTVEVPKWSGVPYVQPGVPNVGIQMHPPSGMPFGLLATRFDAVDYFEINQRRQRDKIGLHAYIIADGINYEFTPYRLRFFVLDVRIVSAEIIPMAAGSRNGVNYEHSPASKIVSEWILVAVPMS</sequence>
<organism evidence="1 2">
    <name type="scientific">Novipirellula caenicola</name>
    <dbReference type="NCBI Taxonomy" id="1536901"/>
    <lineage>
        <taxon>Bacteria</taxon>
        <taxon>Pseudomonadati</taxon>
        <taxon>Planctomycetota</taxon>
        <taxon>Planctomycetia</taxon>
        <taxon>Pirellulales</taxon>
        <taxon>Pirellulaceae</taxon>
        <taxon>Novipirellula</taxon>
    </lineage>
</organism>
<gene>
    <name evidence="1" type="ORF">Rcae01_05551</name>
</gene>